<keyword evidence="1" id="KW-0862">Zinc</keyword>
<dbReference type="GO" id="GO:0008270">
    <property type="term" value="F:zinc ion binding"/>
    <property type="evidence" value="ECO:0007669"/>
    <property type="project" value="UniProtKB-KW"/>
</dbReference>
<keyword evidence="1" id="KW-0863">Zinc-finger</keyword>
<dbReference type="PROSITE" id="PS50966">
    <property type="entry name" value="ZF_SWIM"/>
    <property type="match status" value="1"/>
</dbReference>
<dbReference type="RefSeq" id="WP_017617790.1">
    <property type="nucleotide sequence ID" value="NZ_ANBG01000105.1"/>
</dbReference>
<evidence type="ECO:0000259" key="3">
    <source>
        <dbReference type="PROSITE" id="PS50966"/>
    </source>
</evidence>
<dbReference type="PANTHER" id="PTHR38133:SF1">
    <property type="entry name" value="SLR1429 PROTEIN"/>
    <property type="match status" value="1"/>
</dbReference>
<keyword evidence="1" id="KW-0479">Metal-binding</keyword>
<organism evidence="4 5">
    <name type="scientific">Nocardiopsis gilva YIM 90087</name>
    <dbReference type="NCBI Taxonomy" id="1235441"/>
    <lineage>
        <taxon>Bacteria</taxon>
        <taxon>Bacillati</taxon>
        <taxon>Actinomycetota</taxon>
        <taxon>Actinomycetes</taxon>
        <taxon>Streptosporangiales</taxon>
        <taxon>Nocardiopsidaceae</taxon>
        <taxon>Nocardiopsis</taxon>
    </lineage>
</organism>
<evidence type="ECO:0000256" key="2">
    <source>
        <dbReference type="SAM" id="MobiDB-lite"/>
    </source>
</evidence>
<dbReference type="OrthoDB" id="188274at2"/>
<sequence length="272" mass="29358">MSRGDGELGRTGGAGGGRSWWSNRFVEAVESGAEAGRLERGRGYAARGAVRDVKVAPGEVLAKVQGSRARPYRVSLILPTLDEERWSTVIAALAGQPLFRARLLAGDLPPEVERVFEILGIAMFPRGLGNLTLTCCCPDWGYPCKHVAAALYVLADSLDSDPFLLLAWLGKERGAFLSELRRHAHAAVTPEGRSDAGTAPFEDLACPTHPALPPLPETATDFWSAPELPARPMRQGPPQPVVLTTDPPGDDERALARELEPLYERLIAPENP</sequence>
<feature type="region of interest" description="Disordered" evidence="2">
    <location>
        <begin position="216"/>
        <end position="252"/>
    </location>
</feature>
<name>A0A223S7S5_9ACTN</name>
<dbReference type="KEGG" id="ngv:CDO52_16390"/>
<reference evidence="4 5" key="1">
    <citation type="submission" date="2017-08" db="EMBL/GenBank/DDBJ databases">
        <title>The complete genome sequence of Nocardiopsis gilva YIM 90087.</title>
        <authorList>
            <person name="Yin M."/>
            <person name="Tang S."/>
        </authorList>
    </citation>
    <scope>NUCLEOTIDE SEQUENCE [LARGE SCALE GENOMIC DNA]</scope>
    <source>
        <strain evidence="4 5">YIM 90087</strain>
    </source>
</reference>
<dbReference type="AlphaFoldDB" id="A0A223S7S5"/>
<feature type="domain" description="SWIM-type" evidence="3">
    <location>
        <begin position="124"/>
        <end position="155"/>
    </location>
</feature>
<protein>
    <recommendedName>
        <fullName evidence="3">SWIM-type domain-containing protein</fullName>
    </recommendedName>
</protein>
<dbReference type="PANTHER" id="PTHR38133">
    <property type="entry name" value="SLR1429 PROTEIN"/>
    <property type="match status" value="1"/>
</dbReference>
<evidence type="ECO:0000256" key="1">
    <source>
        <dbReference type="PROSITE-ProRule" id="PRU00325"/>
    </source>
</evidence>
<proteinExistence type="predicted"/>
<dbReference type="InterPro" id="IPR007527">
    <property type="entry name" value="Znf_SWIM"/>
</dbReference>
<dbReference type="Pfam" id="PF04434">
    <property type="entry name" value="SWIM"/>
    <property type="match status" value="1"/>
</dbReference>
<dbReference type="EMBL" id="CP022753">
    <property type="protein sequence ID" value="ASU84156.1"/>
    <property type="molecule type" value="Genomic_DNA"/>
</dbReference>
<accession>A0A223S7S5</accession>
<dbReference type="Proteomes" id="UP000215005">
    <property type="component" value="Chromosome"/>
</dbReference>
<evidence type="ECO:0000313" key="4">
    <source>
        <dbReference type="EMBL" id="ASU84156.1"/>
    </source>
</evidence>
<keyword evidence="5" id="KW-1185">Reference proteome</keyword>
<evidence type="ECO:0000313" key="5">
    <source>
        <dbReference type="Proteomes" id="UP000215005"/>
    </source>
</evidence>
<gene>
    <name evidence="4" type="ORF">CDO52_16390</name>
</gene>